<dbReference type="EnsemblPlants" id="OMERI06G09590.1">
    <property type="protein sequence ID" value="OMERI06G09590.1"/>
    <property type="gene ID" value="OMERI06G09590"/>
</dbReference>
<organism evidence="1">
    <name type="scientific">Oryza meridionalis</name>
    <dbReference type="NCBI Taxonomy" id="40149"/>
    <lineage>
        <taxon>Eukaryota</taxon>
        <taxon>Viridiplantae</taxon>
        <taxon>Streptophyta</taxon>
        <taxon>Embryophyta</taxon>
        <taxon>Tracheophyta</taxon>
        <taxon>Spermatophyta</taxon>
        <taxon>Magnoliopsida</taxon>
        <taxon>Liliopsida</taxon>
        <taxon>Poales</taxon>
        <taxon>Poaceae</taxon>
        <taxon>BOP clade</taxon>
        <taxon>Oryzoideae</taxon>
        <taxon>Oryzeae</taxon>
        <taxon>Oryzinae</taxon>
        <taxon>Oryza</taxon>
    </lineage>
</organism>
<proteinExistence type="predicted"/>
<dbReference type="AlphaFoldDB" id="A0A0E0DZB5"/>
<accession>A0A0E0DZB5</accession>
<dbReference type="Proteomes" id="UP000008021">
    <property type="component" value="Chromosome 6"/>
</dbReference>
<reference evidence="1" key="2">
    <citation type="submission" date="2018-05" db="EMBL/GenBank/DDBJ databases">
        <title>OmerRS3 (Oryza meridionalis Reference Sequence Version 3).</title>
        <authorList>
            <person name="Zhang J."/>
            <person name="Kudrna D."/>
            <person name="Lee S."/>
            <person name="Talag J."/>
            <person name="Welchert J."/>
            <person name="Wing R.A."/>
        </authorList>
    </citation>
    <scope>NUCLEOTIDE SEQUENCE [LARGE SCALE GENOMIC DNA]</scope>
    <source>
        <strain evidence="1">cv. OR44</strain>
    </source>
</reference>
<evidence type="ECO:0000313" key="1">
    <source>
        <dbReference type="EnsemblPlants" id="OMERI06G09590.1"/>
    </source>
</evidence>
<dbReference type="HOGENOM" id="CLU_2964848_0_0_1"/>
<protein>
    <submittedName>
        <fullName evidence="1">Uncharacterized protein</fullName>
    </submittedName>
</protein>
<evidence type="ECO:0000313" key="2">
    <source>
        <dbReference type="Proteomes" id="UP000008021"/>
    </source>
</evidence>
<keyword evidence="2" id="KW-1185">Reference proteome</keyword>
<sequence length="59" mass="6868">MKGQSRINYEMSEYIKKLRACFRMTLEVQDGRKESPGGALHFVALLPLFDPPSHERYKP</sequence>
<name>A0A0E0DZB5_9ORYZ</name>
<reference evidence="1" key="1">
    <citation type="submission" date="2015-04" db="UniProtKB">
        <authorList>
            <consortium name="EnsemblPlants"/>
        </authorList>
    </citation>
    <scope>IDENTIFICATION</scope>
</reference>
<dbReference type="Gramene" id="OMERI06G09590.1">
    <property type="protein sequence ID" value="OMERI06G09590.1"/>
    <property type="gene ID" value="OMERI06G09590"/>
</dbReference>